<name>A0A8X6JSX4_9ARAC</name>
<evidence type="ECO:0000256" key="1">
    <source>
        <dbReference type="SAM" id="SignalP"/>
    </source>
</evidence>
<proteinExistence type="predicted"/>
<evidence type="ECO:0008006" key="5">
    <source>
        <dbReference type="Google" id="ProtNLM"/>
    </source>
</evidence>
<dbReference type="EMBL" id="BMAV01024603">
    <property type="protein sequence ID" value="GFS34606.1"/>
    <property type="molecule type" value="Genomic_DNA"/>
</dbReference>
<comment type="caution">
    <text evidence="2">The sequence shown here is derived from an EMBL/GenBank/DDBJ whole genome shotgun (WGS) entry which is preliminary data.</text>
</comment>
<dbReference type="AlphaFoldDB" id="A0A8X6JSX4"/>
<dbReference type="Proteomes" id="UP000886998">
    <property type="component" value="Unassembled WGS sequence"/>
</dbReference>
<keyword evidence="1" id="KW-0732">Signal</keyword>
<dbReference type="EMBL" id="BMAV01027297">
    <property type="protein sequence ID" value="GFS57943.1"/>
    <property type="molecule type" value="Genomic_DNA"/>
</dbReference>
<reference evidence="2" key="1">
    <citation type="submission" date="2020-08" db="EMBL/GenBank/DDBJ databases">
        <title>Multicomponent nature underlies the extraordinary mechanical properties of spider dragline silk.</title>
        <authorList>
            <person name="Kono N."/>
            <person name="Nakamura H."/>
            <person name="Mori M."/>
            <person name="Yoshida Y."/>
            <person name="Ohtoshi R."/>
            <person name="Malay A.D."/>
            <person name="Moran D.A.P."/>
            <person name="Tomita M."/>
            <person name="Numata K."/>
            <person name="Arakawa K."/>
        </authorList>
    </citation>
    <scope>NUCLEOTIDE SEQUENCE</scope>
</reference>
<sequence length="98" mass="11196">MKNYQWGVGWKRCVCVVVCDLVWKYCACRERPPQAEKDGYLNIFGHRGKGSANRLQFPRSSGCGAVAEAAVFDCLWENFCRPIGRQLLVWGRGQLEVR</sequence>
<protein>
    <recommendedName>
        <fullName evidence="5">Secreted protein</fullName>
    </recommendedName>
</protein>
<accession>A0A8X6JSX4</accession>
<gene>
    <name evidence="2" type="ORF">TNIN_289361</name>
    <name evidence="3" type="ORF">TNIN_91631</name>
</gene>
<keyword evidence="4" id="KW-1185">Reference proteome</keyword>
<evidence type="ECO:0000313" key="2">
    <source>
        <dbReference type="EMBL" id="GFS34606.1"/>
    </source>
</evidence>
<organism evidence="2 4">
    <name type="scientific">Trichonephila inaurata madagascariensis</name>
    <dbReference type="NCBI Taxonomy" id="2747483"/>
    <lineage>
        <taxon>Eukaryota</taxon>
        <taxon>Metazoa</taxon>
        <taxon>Ecdysozoa</taxon>
        <taxon>Arthropoda</taxon>
        <taxon>Chelicerata</taxon>
        <taxon>Arachnida</taxon>
        <taxon>Araneae</taxon>
        <taxon>Araneomorphae</taxon>
        <taxon>Entelegynae</taxon>
        <taxon>Araneoidea</taxon>
        <taxon>Nephilidae</taxon>
        <taxon>Trichonephila</taxon>
        <taxon>Trichonephila inaurata</taxon>
    </lineage>
</organism>
<evidence type="ECO:0000313" key="3">
    <source>
        <dbReference type="EMBL" id="GFS57943.1"/>
    </source>
</evidence>
<feature type="signal peptide" evidence="1">
    <location>
        <begin position="1"/>
        <end position="28"/>
    </location>
</feature>
<feature type="chain" id="PRO_5036658692" description="Secreted protein" evidence="1">
    <location>
        <begin position="29"/>
        <end position="98"/>
    </location>
</feature>
<evidence type="ECO:0000313" key="4">
    <source>
        <dbReference type="Proteomes" id="UP000886998"/>
    </source>
</evidence>